<proteinExistence type="predicted"/>
<accession>A0A310SR88</accession>
<dbReference type="OrthoDB" id="6235974at2759"/>
<reference evidence="2 3" key="1">
    <citation type="submission" date="2015-07" db="EMBL/GenBank/DDBJ databases">
        <title>The genome of Eufriesea mexicana.</title>
        <authorList>
            <person name="Pan H."/>
            <person name="Kapheim K."/>
        </authorList>
    </citation>
    <scope>NUCLEOTIDE SEQUENCE [LARGE SCALE GENOMIC DNA]</scope>
    <source>
        <strain evidence="2">0111107269</strain>
        <tissue evidence="2">Whole body</tissue>
    </source>
</reference>
<feature type="compositionally biased region" description="Polar residues" evidence="1">
    <location>
        <begin position="69"/>
        <end position="82"/>
    </location>
</feature>
<gene>
    <name evidence="2" type="ORF">WN48_07650</name>
</gene>
<dbReference type="EMBL" id="KQ759902">
    <property type="protein sequence ID" value="OAD62009.1"/>
    <property type="molecule type" value="Genomic_DNA"/>
</dbReference>
<name>A0A310SR88_9HYME</name>
<sequence length="134" mass="14801">MHRCRNGVRSGMCLKFAVVPQDCQGITFRTIGSIGKRNRRMIQHSRDGSYNLPPTRPNQVETKYYDGSNVDSGLGESTPQEFSSCCSSSADSAKPTRVPQMQLGGEVRYELSSNQEIYPPVDTTLDAVLQPIIS</sequence>
<feature type="region of interest" description="Disordered" evidence="1">
    <location>
        <begin position="45"/>
        <end position="97"/>
    </location>
</feature>
<dbReference type="Proteomes" id="UP000250275">
    <property type="component" value="Unassembled WGS sequence"/>
</dbReference>
<evidence type="ECO:0000313" key="3">
    <source>
        <dbReference type="Proteomes" id="UP000250275"/>
    </source>
</evidence>
<evidence type="ECO:0000256" key="1">
    <source>
        <dbReference type="SAM" id="MobiDB-lite"/>
    </source>
</evidence>
<evidence type="ECO:0000313" key="2">
    <source>
        <dbReference type="EMBL" id="OAD62009.1"/>
    </source>
</evidence>
<feature type="compositionally biased region" description="Low complexity" evidence="1">
    <location>
        <begin position="83"/>
        <end position="93"/>
    </location>
</feature>
<organism evidence="2 3">
    <name type="scientific">Eufriesea mexicana</name>
    <dbReference type="NCBI Taxonomy" id="516756"/>
    <lineage>
        <taxon>Eukaryota</taxon>
        <taxon>Metazoa</taxon>
        <taxon>Ecdysozoa</taxon>
        <taxon>Arthropoda</taxon>
        <taxon>Hexapoda</taxon>
        <taxon>Insecta</taxon>
        <taxon>Pterygota</taxon>
        <taxon>Neoptera</taxon>
        <taxon>Endopterygota</taxon>
        <taxon>Hymenoptera</taxon>
        <taxon>Apocrita</taxon>
        <taxon>Aculeata</taxon>
        <taxon>Apoidea</taxon>
        <taxon>Anthophila</taxon>
        <taxon>Apidae</taxon>
        <taxon>Eufriesea</taxon>
    </lineage>
</organism>
<protein>
    <submittedName>
        <fullName evidence="2">Uncharacterized protein</fullName>
    </submittedName>
</protein>
<dbReference type="AlphaFoldDB" id="A0A310SR88"/>
<keyword evidence="3" id="KW-1185">Reference proteome</keyword>